<reference evidence="1" key="2">
    <citation type="journal article" date="2023" name="BMC Genomics">
        <title>Pest status, molecular evolution, and epigenetic factors derived from the genome assembly of Frankliniella fusca, a thysanopteran phytovirus vector.</title>
        <authorList>
            <person name="Catto M.A."/>
            <person name="Labadie P.E."/>
            <person name="Jacobson A.L."/>
            <person name="Kennedy G.G."/>
            <person name="Srinivasan R."/>
            <person name="Hunt B.G."/>
        </authorList>
    </citation>
    <scope>NUCLEOTIDE SEQUENCE</scope>
    <source>
        <strain evidence="1">PL_HMW_Pooled</strain>
    </source>
</reference>
<name>A0AAE1H5N0_9NEOP</name>
<protein>
    <submittedName>
        <fullName evidence="1">Malate:quinone oxidoreductase</fullName>
    </submittedName>
</protein>
<accession>A0AAE1H5N0</accession>
<comment type="caution">
    <text evidence="1">The sequence shown here is derived from an EMBL/GenBank/DDBJ whole genome shotgun (WGS) entry which is preliminary data.</text>
</comment>
<dbReference type="Proteomes" id="UP001219518">
    <property type="component" value="Unassembled WGS sequence"/>
</dbReference>
<dbReference type="AlphaFoldDB" id="A0AAE1H5N0"/>
<sequence length="90" mass="10430">MSAAELIPSWVQPVQQLSFGGLRESSPEWLKAALQIENIFEEFHKPEINKGTNIMKKTRICIKFLNAYALVRIEEEKAKKEEEKILTLTR</sequence>
<gene>
    <name evidence="1" type="ORF">KUF71_024538</name>
</gene>
<proteinExistence type="predicted"/>
<reference evidence="1" key="1">
    <citation type="submission" date="2021-07" db="EMBL/GenBank/DDBJ databases">
        <authorList>
            <person name="Catto M.A."/>
            <person name="Jacobson A."/>
            <person name="Kennedy G."/>
            <person name="Labadie P."/>
            <person name="Hunt B.G."/>
            <person name="Srinivasan R."/>
        </authorList>
    </citation>
    <scope>NUCLEOTIDE SEQUENCE</scope>
    <source>
        <strain evidence="1">PL_HMW_Pooled</strain>
        <tissue evidence="1">Head</tissue>
    </source>
</reference>
<keyword evidence="2" id="KW-1185">Reference proteome</keyword>
<dbReference type="EMBL" id="JAHWGI010000414">
    <property type="protein sequence ID" value="KAK3915239.1"/>
    <property type="molecule type" value="Genomic_DNA"/>
</dbReference>
<evidence type="ECO:0000313" key="2">
    <source>
        <dbReference type="Proteomes" id="UP001219518"/>
    </source>
</evidence>
<evidence type="ECO:0000313" key="1">
    <source>
        <dbReference type="EMBL" id="KAK3915239.1"/>
    </source>
</evidence>
<organism evidence="1 2">
    <name type="scientific">Frankliniella fusca</name>
    <dbReference type="NCBI Taxonomy" id="407009"/>
    <lineage>
        <taxon>Eukaryota</taxon>
        <taxon>Metazoa</taxon>
        <taxon>Ecdysozoa</taxon>
        <taxon>Arthropoda</taxon>
        <taxon>Hexapoda</taxon>
        <taxon>Insecta</taxon>
        <taxon>Pterygota</taxon>
        <taxon>Neoptera</taxon>
        <taxon>Paraneoptera</taxon>
        <taxon>Thysanoptera</taxon>
        <taxon>Terebrantia</taxon>
        <taxon>Thripoidea</taxon>
        <taxon>Thripidae</taxon>
        <taxon>Frankliniella</taxon>
    </lineage>
</organism>